<organism evidence="1 2">
    <name type="scientific">Rahnella perminowiae</name>
    <dbReference type="NCBI Taxonomy" id="2816244"/>
    <lineage>
        <taxon>Bacteria</taxon>
        <taxon>Pseudomonadati</taxon>
        <taxon>Pseudomonadota</taxon>
        <taxon>Gammaproteobacteria</taxon>
        <taxon>Enterobacterales</taxon>
        <taxon>Yersiniaceae</taxon>
        <taxon>Rahnella</taxon>
    </lineage>
</organism>
<evidence type="ECO:0000313" key="1">
    <source>
        <dbReference type="EMBL" id="MBU9837428.1"/>
    </source>
</evidence>
<accession>A0ABS6L6G6</accession>
<name>A0ABS6L6G6_9GAMM</name>
<protein>
    <submittedName>
        <fullName evidence="1">Uncharacterized protein</fullName>
    </submittedName>
</protein>
<reference evidence="1 2" key="1">
    <citation type="submission" date="2021-03" db="EMBL/GenBank/DDBJ databases">
        <title>Five novel Rahnella species.</title>
        <authorList>
            <person name="Brady C."/>
            <person name="Asselin J."/>
            <person name="Beer S."/>
            <person name="Bruberg M.B."/>
            <person name="Crampton B."/>
            <person name="Venter S."/>
            <person name="Arnold D."/>
            <person name="Denman S."/>
        </authorList>
    </citation>
    <scope>NUCLEOTIDE SEQUENCE [LARGE SCALE GENOMIC DNA]</scope>
    <source>
        <strain evidence="1 2">L72c</strain>
    </source>
</reference>
<comment type="caution">
    <text evidence="1">The sequence shown here is derived from an EMBL/GenBank/DDBJ whole genome shotgun (WGS) entry which is preliminary data.</text>
</comment>
<dbReference type="Proteomes" id="UP000699865">
    <property type="component" value="Unassembled WGS sequence"/>
</dbReference>
<gene>
    <name evidence="1" type="ORF">J1786_21765</name>
</gene>
<evidence type="ECO:0000313" key="2">
    <source>
        <dbReference type="Proteomes" id="UP000699865"/>
    </source>
</evidence>
<proteinExistence type="predicted"/>
<dbReference type="RefSeq" id="WP_129951799.1">
    <property type="nucleotide sequence ID" value="NZ_JAFMOS010000561.1"/>
</dbReference>
<sequence>MTHQEQLQALMVRIDALEQRERHLTYASNAYQAILTTLLGILDKPTRDRVISMVDQAHDVAYARANLEQKGNILGADDITQRIFLFAQGRAAQSRK</sequence>
<dbReference type="EMBL" id="JAFMOU010000072">
    <property type="protein sequence ID" value="MBU9837428.1"/>
    <property type="molecule type" value="Genomic_DNA"/>
</dbReference>
<keyword evidence="2" id="KW-1185">Reference proteome</keyword>